<proteinExistence type="predicted"/>
<evidence type="ECO:0000313" key="2">
    <source>
        <dbReference type="Proteomes" id="UP000009352"/>
    </source>
</evidence>
<evidence type="ECO:0000313" key="1">
    <source>
        <dbReference type="EMBL" id="EKS49904.1"/>
    </source>
</evidence>
<dbReference type="AlphaFoldDB" id="A0AB33XSM4"/>
<protein>
    <submittedName>
        <fullName evidence="1">Uncharacterized protein</fullName>
    </submittedName>
</protein>
<comment type="caution">
    <text evidence="1">The sequence shown here is derived from an EMBL/GenBank/DDBJ whole genome shotgun (WGS) entry which is preliminary data.</text>
</comment>
<reference evidence="1 2" key="1">
    <citation type="journal article" date="2013" name="Genome Announc.">
        <title>Draft Genome Sequence of Staphylococcus simulans UMC-CNS-990, Isolated from a Case of Chronic Bovine Mastitis.</title>
        <authorList>
            <person name="Calcutt M.J."/>
            <person name="Foecking M.F."/>
            <person name="Hsieh H.Y."/>
            <person name="Perry J."/>
            <person name="Stewart G.C."/>
            <person name="Middleton J.R."/>
        </authorList>
    </citation>
    <scope>NUCLEOTIDE SEQUENCE [LARGE SCALE GENOMIC DNA]</scope>
    <source>
        <strain evidence="1 2">LRHMDP3</strain>
    </source>
</reference>
<accession>A0AB33XSM4</accession>
<sequence length="43" mass="4860">MLGLFNIFLENVISPCATLFLNKLTILLTNLIAEGEVAMYWDN</sequence>
<gene>
    <name evidence="1" type="ORF">LRHMDP3_2015</name>
</gene>
<dbReference type="Proteomes" id="UP000009352">
    <property type="component" value="Unassembled WGS sequence"/>
</dbReference>
<organism evidence="1 2">
    <name type="scientific">Lacticaseibacillus rhamnosus LRHMDP3</name>
    <dbReference type="NCBI Taxonomy" id="1203259"/>
    <lineage>
        <taxon>Bacteria</taxon>
        <taxon>Bacillati</taxon>
        <taxon>Bacillota</taxon>
        <taxon>Bacilli</taxon>
        <taxon>Lactobacillales</taxon>
        <taxon>Lactobacillaceae</taxon>
        <taxon>Lacticaseibacillus</taxon>
    </lineage>
</organism>
<dbReference type="EMBL" id="AMQX01000011">
    <property type="protein sequence ID" value="EKS49904.1"/>
    <property type="molecule type" value="Genomic_DNA"/>
</dbReference>
<name>A0AB33XSM4_LACRH</name>